<evidence type="ECO:0000256" key="1">
    <source>
        <dbReference type="SAM" id="Coils"/>
    </source>
</evidence>
<dbReference type="SUPFAM" id="SSF57959">
    <property type="entry name" value="Leucine zipper domain"/>
    <property type="match status" value="1"/>
</dbReference>
<comment type="caution">
    <text evidence="4">The sequence shown here is derived from an EMBL/GenBank/DDBJ whole genome shotgun (WGS) entry which is preliminary data.</text>
</comment>
<dbReference type="InterPro" id="IPR046347">
    <property type="entry name" value="bZIP_sf"/>
</dbReference>
<feature type="domain" description="BZIP" evidence="3">
    <location>
        <begin position="752"/>
        <end position="815"/>
    </location>
</feature>
<feature type="region of interest" description="Disordered" evidence="2">
    <location>
        <begin position="696"/>
        <end position="730"/>
    </location>
</feature>
<name>A0A9N9IBZ1_9GLOM</name>
<dbReference type="CDD" id="cd12193">
    <property type="entry name" value="bZIP_GCN4"/>
    <property type="match status" value="1"/>
</dbReference>
<feature type="compositionally biased region" description="Low complexity" evidence="2">
    <location>
        <begin position="224"/>
        <end position="245"/>
    </location>
</feature>
<feature type="compositionally biased region" description="Polar residues" evidence="2">
    <location>
        <begin position="182"/>
        <end position="223"/>
    </location>
</feature>
<dbReference type="OrthoDB" id="2431870at2759"/>
<feature type="compositionally biased region" description="Low complexity" evidence="2">
    <location>
        <begin position="706"/>
        <end position="730"/>
    </location>
</feature>
<feature type="compositionally biased region" description="Basic residues" evidence="2">
    <location>
        <begin position="246"/>
        <end position="264"/>
    </location>
</feature>
<keyword evidence="5" id="KW-1185">Reference proteome</keyword>
<evidence type="ECO:0000313" key="5">
    <source>
        <dbReference type="Proteomes" id="UP000789405"/>
    </source>
</evidence>
<evidence type="ECO:0000313" key="4">
    <source>
        <dbReference type="EMBL" id="CAG8729253.1"/>
    </source>
</evidence>
<sequence>MQAPSFIEDFPHSPPSVSNSNFNRFGLLMQQQTDKTFAATTSNNTPSLNSSNSSNSQNSSSTTTQRPGVAASFLYKLTEIAAYAYASASDTYQTVTAGGGKEEIPVKKNSGREYLDDDVMQINADDSDDPDINDDELSDNDVAQCSNSVESNNLKMRNDLDKKSQCSWNSNDDEEPPPPYDSSWTMVESTPGNSVISNLSESAVHNVSDASTPISSPKQIQFATPQDDSTPQSSPVDSSSTTPTSTKRKQIRVRRPRRLLRRKSSSTDMTNQSRYDDQDAMLLKVNEKLAEMISQGKDALNSTVNVTEVEIMLAEEKERENRIMKELGLQSSTTRRRRLTGSSSDCDYFSGSKFSEPIQGAPMQNGFHVVPQTGGCDHMMPRGCFNGPLSSAGYGNGNYGPNAGSCGHNVGGFVPNQNGFGANSGPFGPNMSGFVPNVNGYGPNANGYGPNSNGYMGSNLGVYGPNANGYTGSKGSSSAPNANGYGTNIPKETKNMVLTPKLTNKKIISNTDQIKTFSDDSNKVNMSPSIKLEEMNDTILFDEWLANDLENFLSKTDDFLFTPKTINHDVSPVVSSSMNIPLTFNNISNSHESDSPLFTSDSKSFSKSPSLDPAKKLFPDLSDDNSTSKSIDHNLASSVPAVAITADDQLSLPICQPDYTSALNIPWESDSINTSDFLSNKSSSFTSTLTDNTTDLSSNGIVKAKTSPTDSITTTTTSPTESVPTSPVTKTTTNISRKRSVNEIEKDPKTIAEELAIKRAKNTDAARRSRLRKVLKMESLEKQVNELKIENKKFQTRVAVLESEKKGLKEKNNDKDNRIKLLEKQLAESHE</sequence>
<dbReference type="PROSITE" id="PS00036">
    <property type="entry name" value="BZIP_BASIC"/>
    <property type="match status" value="1"/>
</dbReference>
<dbReference type="AlphaFoldDB" id="A0A9N9IBZ1"/>
<dbReference type="Pfam" id="PF07716">
    <property type="entry name" value="bZIP_2"/>
    <property type="match status" value="1"/>
</dbReference>
<gene>
    <name evidence="4" type="ORF">DERYTH_LOCUS14979</name>
</gene>
<feature type="region of interest" description="Disordered" evidence="2">
    <location>
        <begin position="148"/>
        <end position="274"/>
    </location>
</feature>
<feature type="compositionally biased region" description="Polar residues" evidence="2">
    <location>
        <begin position="15"/>
        <end position="39"/>
    </location>
</feature>
<feature type="coiled-coil region" evidence="1">
    <location>
        <begin position="770"/>
        <end position="825"/>
    </location>
</feature>
<keyword evidence="1" id="KW-0175">Coiled coil</keyword>
<feature type="region of interest" description="Disordered" evidence="2">
    <location>
        <begin position="592"/>
        <end position="611"/>
    </location>
</feature>
<feature type="region of interest" description="Disordered" evidence="2">
    <location>
        <begin position="1"/>
        <end position="66"/>
    </location>
</feature>
<protein>
    <submittedName>
        <fullName evidence="4">19397_t:CDS:1</fullName>
    </submittedName>
</protein>
<accession>A0A9N9IBZ1</accession>
<dbReference type="SMART" id="SM00338">
    <property type="entry name" value="BRLZ"/>
    <property type="match status" value="1"/>
</dbReference>
<dbReference type="EMBL" id="CAJVPY010011726">
    <property type="protein sequence ID" value="CAG8729253.1"/>
    <property type="molecule type" value="Genomic_DNA"/>
</dbReference>
<feature type="compositionally biased region" description="Low complexity" evidence="2">
    <location>
        <begin position="597"/>
        <end position="611"/>
    </location>
</feature>
<feature type="compositionally biased region" description="Low complexity" evidence="2">
    <location>
        <begin position="40"/>
        <end position="64"/>
    </location>
</feature>
<dbReference type="InterPro" id="IPR004827">
    <property type="entry name" value="bZIP"/>
</dbReference>
<feature type="non-terminal residue" evidence="4">
    <location>
        <position position="1"/>
    </location>
</feature>
<dbReference type="GO" id="GO:0003700">
    <property type="term" value="F:DNA-binding transcription factor activity"/>
    <property type="evidence" value="ECO:0007669"/>
    <property type="project" value="InterPro"/>
</dbReference>
<evidence type="ECO:0000256" key="2">
    <source>
        <dbReference type="SAM" id="MobiDB-lite"/>
    </source>
</evidence>
<dbReference type="Gene3D" id="3.30.160.60">
    <property type="entry name" value="Classic Zinc Finger"/>
    <property type="match status" value="1"/>
</dbReference>
<organism evidence="4 5">
    <name type="scientific">Dentiscutata erythropus</name>
    <dbReference type="NCBI Taxonomy" id="1348616"/>
    <lineage>
        <taxon>Eukaryota</taxon>
        <taxon>Fungi</taxon>
        <taxon>Fungi incertae sedis</taxon>
        <taxon>Mucoromycota</taxon>
        <taxon>Glomeromycotina</taxon>
        <taxon>Glomeromycetes</taxon>
        <taxon>Diversisporales</taxon>
        <taxon>Gigasporaceae</taxon>
        <taxon>Dentiscutata</taxon>
    </lineage>
</organism>
<evidence type="ECO:0000259" key="3">
    <source>
        <dbReference type="PROSITE" id="PS50217"/>
    </source>
</evidence>
<dbReference type="Proteomes" id="UP000789405">
    <property type="component" value="Unassembled WGS sequence"/>
</dbReference>
<dbReference type="PROSITE" id="PS50217">
    <property type="entry name" value="BZIP"/>
    <property type="match status" value="1"/>
</dbReference>
<proteinExistence type="predicted"/>
<reference evidence="4" key="1">
    <citation type="submission" date="2021-06" db="EMBL/GenBank/DDBJ databases">
        <authorList>
            <person name="Kallberg Y."/>
            <person name="Tangrot J."/>
            <person name="Rosling A."/>
        </authorList>
    </citation>
    <scope>NUCLEOTIDE SEQUENCE</scope>
    <source>
        <strain evidence="4">MA453B</strain>
    </source>
</reference>